<proteinExistence type="predicted"/>
<feature type="domain" description="DUF4123" evidence="1">
    <location>
        <begin position="2"/>
        <end position="89"/>
    </location>
</feature>
<organism evidence="2 3">
    <name type="scientific">Burkholderia diffusa</name>
    <dbReference type="NCBI Taxonomy" id="488732"/>
    <lineage>
        <taxon>Bacteria</taxon>
        <taxon>Pseudomonadati</taxon>
        <taxon>Pseudomonadota</taxon>
        <taxon>Betaproteobacteria</taxon>
        <taxon>Burkholderiales</taxon>
        <taxon>Burkholderiaceae</taxon>
        <taxon>Burkholderia</taxon>
        <taxon>Burkholderia cepacia complex</taxon>
    </lineage>
</organism>
<evidence type="ECO:0000313" key="2">
    <source>
        <dbReference type="EMBL" id="VWB97439.1"/>
    </source>
</evidence>
<gene>
    <name evidence="2" type="ORF">BDI24065_04692</name>
</gene>
<dbReference type="AlphaFoldDB" id="A0A6P2NR76"/>
<dbReference type="InterPro" id="IPR025391">
    <property type="entry name" value="DUF4123"/>
</dbReference>
<accession>A0A6P2NR76</accession>
<reference evidence="2 3" key="1">
    <citation type="submission" date="2019-09" db="EMBL/GenBank/DDBJ databases">
        <authorList>
            <person name="Depoorter E."/>
        </authorList>
    </citation>
    <scope>NUCLEOTIDE SEQUENCE [LARGE SCALE GENOMIC DNA]</scope>
    <source>
        <strain evidence="2">LMG 24065</strain>
    </source>
</reference>
<dbReference type="EMBL" id="CABVPN010000025">
    <property type="protein sequence ID" value="VWB97439.1"/>
    <property type="molecule type" value="Genomic_DNA"/>
</dbReference>
<evidence type="ECO:0000259" key="1">
    <source>
        <dbReference type="Pfam" id="PF13503"/>
    </source>
</evidence>
<keyword evidence="3" id="KW-1185">Reference proteome</keyword>
<protein>
    <recommendedName>
        <fullName evidence="1">DUF4123 domain-containing protein</fullName>
    </recommendedName>
</protein>
<dbReference type="Pfam" id="PF13503">
    <property type="entry name" value="DUF4123"/>
    <property type="match status" value="1"/>
</dbReference>
<name>A0A6P2NR76_9BURK</name>
<evidence type="ECO:0000313" key="3">
    <source>
        <dbReference type="Proteomes" id="UP000494125"/>
    </source>
</evidence>
<dbReference type="Proteomes" id="UP000494125">
    <property type="component" value="Unassembled WGS sequence"/>
</dbReference>
<sequence length="243" mass="27257">MPRLVDVAALDEAAQTIVTEAWDAETVRDRPPVVCAWLDSDLDGESLVEHIARYLVGPGVDGKPVFWRFYDPRVLALTLATFDPAQRQALLGPIQSWQFIWAGHRWSISGRGVATDLLEGHVPAWPRNDQWPRINRSDVATQVVDRLSDVPVQEVASLPATLDRLFGDAAQFGLTQADDLADYAWHCVKYGSAFEQHPTLVQARTEMVDGRITWPEIVSLFTPDELRQLEQSSRLSKAQRTES</sequence>